<dbReference type="Gene3D" id="3.40.190.10">
    <property type="entry name" value="Periplasmic binding protein-like II"/>
    <property type="match status" value="1"/>
</dbReference>
<comment type="caution">
    <text evidence="2">The sequence shown here is derived from an EMBL/GenBank/DDBJ whole genome shotgun (WGS) entry which is preliminary data.</text>
</comment>
<evidence type="ECO:0000313" key="2">
    <source>
        <dbReference type="EMBL" id="MDT2252006.1"/>
    </source>
</evidence>
<accession>A0AAP5JTX8</accession>
<dbReference type="Proteomes" id="UP001259239">
    <property type="component" value="Unassembled WGS sequence"/>
</dbReference>
<evidence type="ECO:0000256" key="1">
    <source>
        <dbReference type="SAM" id="MobiDB-lite"/>
    </source>
</evidence>
<evidence type="ECO:0000313" key="3">
    <source>
        <dbReference type="Proteomes" id="UP001259239"/>
    </source>
</evidence>
<organism evidence="2 3">
    <name type="scientific">Paenibacillus larvae</name>
    <dbReference type="NCBI Taxonomy" id="1464"/>
    <lineage>
        <taxon>Bacteria</taxon>
        <taxon>Bacillati</taxon>
        <taxon>Bacillota</taxon>
        <taxon>Bacilli</taxon>
        <taxon>Bacillales</taxon>
        <taxon>Paenibacillaceae</taxon>
        <taxon>Paenibacillus</taxon>
    </lineage>
</organism>
<protein>
    <submittedName>
        <fullName evidence="2">Uncharacterized protein</fullName>
    </submittedName>
</protein>
<sequence>MVYNKDMFDKAGLSYSPADYDDPSWTWDKM</sequence>
<dbReference type="RefSeq" id="WP_235430672.1">
    <property type="nucleotide sequence ID" value="NZ_CBCRXL010000016.1"/>
</dbReference>
<reference evidence="2" key="1">
    <citation type="journal article" date="2023" name="J. Vet. Diagn. Invest.">
        <title>Oxytetracycline-resistant Paenibacillus larvae identified in commercial beekeeping operations in Saskatchewan using pooled honey sampling.</title>
        <authorList>
            <person name="Obshta O."/>
            <person name="Zabrodski M.W."/>
            <person name="Soomro T."/>
            <person name="Wilson G."/>
            <person name="Masood F."/>
            <person name="Thebeau J."/>
            <person name="Silva M.C.B."/>
            <person name="Biganski S."/>
            <person name="Kozii I.V."/>
            <person name="Koziy R.V."/>
            <person name="Raza M.F."/>
            <person name="Jose M.S."/>
            <person name="Simko E."/>
            <person name="Wood S.C."/>
        </authorList>
    </citation>
    <scope>NUCLEOTIDE SEQUENCE</scope>
    <source>
        <strain evidence="2">PL001</strain>
    </source>
</reference>
<proteinExistence type="predicted"/>
<reference evidence="2" key="2">
    <citation type="submission" date="2023-03" db="EMBL/GenBank/DDBJ databases">
        <authorList>
            <person name="Obshta O."/>
            <person name="Zabrodski M.W."/>
            <person name="Soomro T."/>
            <person name="Wilson G."/>
            <person name="Masood F."/>
            <person name="Thebeau J."/>
            <person name="Bezerra Da Silva M.C."/>
            <person name="Raza F."/>
            <person name="Biganski S."/>
            <person name="Jose M."/>
            <person name="Camilli M."/>
            <person name="Kozii I.V."/>
            <person name="Kozii R.V."/>
            <person name="Simko E."/>
            <person name="Wood S.C."/>
        </authorList>
    </citation>
    <scope>NUCLEOTIDE SEQUENCE</scope>
    <source>
        <strain evidence="2">PL001</strain>
    </source>
</reference>
<gene>
    <name evidence="2" type="ORF">P7H09_12150</name>
</gene>
<dbReference type="AlphaFoldDB" id="A0AAP5JTX8"/>
<dbReference type="EMBL" id="JARQGV010000004">
    <property type="protein sequence ID" value="MDT2252006.1"/>
    <property type="molecule type" value="Genomic_DNA"/>
</dbReference>
<name>A0AAP5JTX8_9BACL</name>
<feature type="region of interest" description="Disordered" evidence="1">
    <location>
        <begin position="1"/>
        <end position="21"/>
    </location>
</feature>